<evidence type="ECO:0000256" key="5">
    <source>
        <dbReference type="ARBA" id="ARBA00022723"/>
    </source>
</evidence>
<keyword evidence="5" id="KW-0479">Metal-binding</keyword>
<protein>
    <recommendedName>
        <fullName evidence="2">non-specific serine/threonine protein kinase</fullName>
        <ecNumber evidence="2">2.7.11.1</ecNumber>
    </recommendedName>
</protein>
<dbReference type="InterPro" id="IPR000687">
    <property type="entry name" value="RIO_kinase"/>
</dbReference>
<dbReference type="EC" id="2.7.11.1" evidence="2"/>
<dbReference type="InterPro" id="IPR011009">
    <property type="entry name" value="Kinase-like_dom_sf"/>
</dbReference>
<dbReference type="PROSITE" id="PS01245">
    <property type="entry name" value="RIO1"/>
    <property type="match status" value="1"/>
</dbReference>
<dbReference type="Gene3D" id="3.30.200.20">
    <property type="entry name" value="Phosphorylase Kinase, domain 1"/>
    <property type="match status" value="1"/>
</dbReference>
<evidence type="ECO:0000256" key="9">
    <source>
        <dbReference type="ARBA" id="ARBA00022842"/>
    </source>
</evidence>
<evidence type="ECO:0000313" key="14">
    <source>
        <dbReference type="EMBL" id="AGE95388.1"/>
    </source>
</evidence>
<evidence type="ECO:0000256" key="8">
    <source>
        <dbReference type="ARBA" id="ARBA00022840"/>
    </source>
</evidence>
<gene>
    <name evidence="14" type="ORF">ECU05_1070</name>
</gene>
<evidence type="ECO:0000256" key="4">
    <source>
        <dbReference type="ARBA" id="ARBA00022679"/>
    </source>
</evidence>
<feature type="region of interest" description="Disordered" evidence="12">
    <location>
        <begin position="331"/>
        <end position="394"/>
    </location>
</feature>
<dbReference type="PANTHER" id="PTHR45723">
    <property type="entry name" value="SERINE/THREONINE-PROTEIN KINASE RIO1"/>
    <property type="match status" value="1"/>
</dbReference>
<dbReference type="VEuPathDB" id="MicrosporidiaDB:AEWD_051070"/>
<keyword evidence="8" id="KW-0067">ATP-binding</keyword>
<dbReference type="GO" id="GO:0046872">
    <property type="term" value="F:metal ion binding"/>
    <property type="evidence" value="ECO:0007669"/>
    <property type="project" value="UniProtKB-KW"/>
</dbReference>
<evidence type="ECO:0000256" key="2">
    <source>
        <dbReference type="ARBA" id="ARBA00012513"/>
    </source>
</evidence>
<proteinExistence type="inferred from homology"/>
<evidence type="ECO:0000256" key="6">
    <source>
        <dbReference type="ARBA" id="ARBA00022741"/>
    </source>
</evidence>
<dbReference type="InterPro" id="IPR018934">
    <property type="entry name" value="RIO_dom"/>
</dbReference>
<keyword evidence="4" id="KW-0808">Transferase</keyword>
<dbReference type="InterPro" id="IPR051272">
    <property type="entry name" value="RIO-type_Ser/Thr_kinase"/>
</dbReference>
<organism evidence="14">
    <name type="scientific">Encephalitozoon cuniculi</name>
    <name type="common">Microsporidian parasite</name>
    <dbReference type="NCBI Taxonomy" id="6035"/>
    <lineage>
        <taxon>Eukaryota</taxon>
        <taxon>Fungi</taxon>
        <taxon>Fungi incertae sedis</taxon>
        <taxon>Microsporidia</taxon>
        <taxon>Unikaryonidae</taxon>
        <taxon>Encephalitozoon</taxon>
    </lineage>
</organism>
<dbReference type="CDD" id="cd05145">
    <property type="entry name" value="RIO1_like"/>
    <property type="match status" value="1"/>
</dbReference>
<dbReference type="VEuPathDB" id="MicrosporidiaDB:ECU05_1070"/>
<comment type="catalytic activity">
    <reaction evidence="10">
        <text>L-threonyl-[protein] + ATP = O-phospho-L-threonyl-[protein] + ADP + H(+)</text>
        <dbReference type="Rhea" id="RHEA:46608"/>
        <dbReference type="Rhea" id="RHEA-COMP:11060"/>
        <dbReference type="Rhea" id="RHEA-COMP:11605"/>
        <dbReference type="ChEBI" id="CHEBI:15378"/>
        <dbReference type="ChEBI" id="CHEBI:30013"/>
        <dbReference type="ChEBI" id="CHEBI:30616"/>
        <dbReference type="ChEBI" id="CHEBI:61977"/>
        <dbReference type="ChEBI" id="CHEBI:456216"/>
        <dbReference type="EC" id="2.7.11.1"/>
    </reaction>
</comment>
<dbReference type="InterPro" id="IPR018935">
    <property type="entry name" value="RIO_kinase_CS"/>
</dbReference>
<evidence type="ECO:0000256" key="1">
    <source>
        <dbReference type="ARBA" id="ARBA00009196"/>
    </source>
</evidence>
<evidence type="ECO:0000256" key="7">
    <source>
        <dbReference type="ARBA" id="ARBA00022777"/>
    </source>
</evidence>
<comment type="similarity">
    <text evidence="1">Belongs to the protein kinase superfamily. RIO-type Ser/Thr kinase family.</text>
</comment>
<dbReference type="SMART" id="SM00090">
    <property type="entry name" value="RIO"/>
    <property type="match status" value="1"/>
</dbReference>
<dbReference type="GO" id="GO:0005524">
    <property type="term" value="F:ATP binding"/>
    <property type="evidence" value="ECO:0007669"/>
    <property type="project" value="UniProtKB-KW"/>
</dbReference>
<keyword evidence="7" id="KW-0418">Kinase</keyword>
<keyword evidence="9" id="KW-0460">Magnesium</keyword>
<dbReference type="AlphaFoldDB" id="M1K3E2"/>
<dbReference type="VEuPathDB" id="MicrosporidiaDB:M970_051070"/>
<keyword evidence="3" id="KW-0723">Serine/threonine-protein kinase</keyword>
<evidence type="ECO:0000256" key="3">
    <source>
        <dbReference type="ARBA" id="ARBA00022527"/>
    </source>
</evidence>
<keyword evidence="6" id="KW-0547">Nucleotide-binding</keyword>
<dbReference type="Pfam" id="PF01163">
    <property type="entry name" value="RIO1"/>
    <property type="match status" value="1"/>
</dbReference>
<dbReference type="Gene3D" id="1.10.510.10">
    <property type="entry name" value="Transferase(Phosphotransferase) domain 1"/>
    <property type="match status" value="1"/>
</dbReference>
<evidence type="ECO:0000256" key="11">
    <source>
        <dbReference type="ARBA" id="ARBA00048679"/>
    </source>
</evidence>
<comment type="catalytic activity">
    <reaction evidence="11">
        <text>L-seryl-[protein] + ATP = O-phospho-L-seryl-[protein] + ADP + H(+)</text>
        <dbReference type="Rhea" id="RHEA:17989"/>
        <dbReference type="Rhea" id="RHEA-COMP:9863"/>
        <dbReference type="Rhea" id="RHEA-COMP:11604"/>
        <dbReference type="ChEBI" id="CHEBI:15378"/>
        <dbReference type="ChEBI" id="CHEBI:29999"/>
        <dbReference type="ChEBI" id="CHEBI:30616"/>
        <dbReference type="ChEBI" id="CHEBI:83421"/>
        <dbReference type="ChEBI" id="CHEBI:456216"/>
        <dbReference type="EC" id="2.7.11.1"/>
    </reaction>
</comment>
<accession>M1K3E2</accession>
<feature type="domain" description="RIO kinase" evidence="13">
    <location>
        <begin position="34"/>
        <end position="289"/>
    </location>
</feature>
<sequence length="409" mass="46672">MQVYANLLTTGRCKVRSFYPWKMKETRAEKRKKDKSDRATVDKVLDKRTLKVLERLQARGKLVNLQGSLCTGKESNVYLGEASTSLCSKFIKNRYSVTEEPGREGQIVPVVVKIFKTSIMSFRDRERYIRSEKRFQRFCTSNSRKLIKVWAEKEVRNLKRLNNAGIPSPEPIYLKNNILVMTQIGRCSEVAPRLRDASIKDLEGCYQQCVKIIRDMYKKAGLVHADLSEFNLLYFGGVVYVIDVGQSVEIDHDNAQRFLIMDINNINSFFSRKGVSVAKGNDLFEEISGNVIPLYLKDIDIGRDAFIPSRVSEVGNEEDLLAFAADSRSREFGSTTDSDLSSTGEASVEDSDASLGATESRGGGNIREEKKRKKKTVKELNRIRRASRISKKEKKRIFKRYIGMKKRKN</sequence>
<feature type="compositionally biased region" description="Basic residues" evidence="12">
    <location>
        <begin position="383"/>
        <end position="394"/>
    </location>
</feature>
<evidence type="ECO:0000256" key="10">
    <source>
        <dbReference type="ARBA" id="ARBA00047899"/>
    </source>
</evidence>
<dbReference type="VEuPathDB" id="MicrosporidiaDB:AEWQ_051070"/>
<dbReference type="EMBL" id="KC513607">
    <property type="protein sequence ID" value="AGE95388.1"/>
    <property type="molecule type" value="Genomic_DNA"/>
</dbReference>
<evidence type="ECO:0000259" key="13">
    <source>
        <dbReference type="SMART" id="SM00090"/>
    </source>
</evidence>
<reference evidence="14" key="1">
    <citation type="journal article" date="2013" name="Eukaryot. Cell">
        <title>Extremely Reduced Levels of Heterozygosity in the Vertebrate Pathogen Encephalitozoon cuniculi.</title>
        <authorList>
            <person name="Selman M."/>
            <person name="Sak B."/>
            <person name="Kvac M."/>
            <person name="Farinelli L."/>
            <person name="Weiss L.M."/>
            <person name="Corradi N."/>
        </authorList>
    </citation>
    <scope>NUCLEOTIDE SEQUENCE</scope>
</reference>
<name>M1K3E2_ENCCN</name>
<feature type="compositionally biased region" description="Low complexity" evidence="12">
    <location>
        <begin position="334"/>
        <end position="343"/>
    </location>
</feature>
<dbReference type="GO" id="GO:0004674">
    <property type="term" value="F:protein serine/threonine kinase activity"/>
    <property type="evidence" value="ECO:0007669"/>
    <property type="project" value="UniProtKB-KW"/>
</dbReference>
<dbReference type="SUPFAM" id="SSF56112">
    <property type="entry name" value="Protein kinase-like (PK-like)"/>
    <property type="match status" value="1"/>
</dbReference>
<dbReference type="VEuPathDB" id="MicrosporidiaDB:AEWR_051070"/>
<evidence type="ECO:0000256" key="12">
    <source>
        <dbReference type="SAM" id="MobiDB-lite"/>
    </source>
</evidence>